<dbReference type="GO" id="GO:0046872">
    <property type="term" value="F:metal ion binding"/>
    <property type="evidence" value="ECO:0007669"/>
    <property type="project" value="InterPro"/>
</dbReference>
<name>A0A840SCE8_9SPIR</name>
<evidence type="ECO:0000313" key="5">
    <source>
        <dbReference type="EMBL" id="QOS40436.1"/>
    </source>
</evidence>
<dbReference type="AlphaFoldDB" id="A0A840SCE8"/>
<evidence type="ECO:0000313" key="4">
    <source>
        <dbReference type="EMBL" id="MBB5217838.1"/>
    </source>
</evidence>
<comment type="similarity">
    <text evidence="1">Belongs to the peptidase M16 family.</text>
</comment>
<dbReference type="EMBL" id="JACHFR010000001">
    <property type="protein sequence ID" value="MBB5217838.1"/>
    <property type="molecule type" value="Genomic_DNA"/>
</dbReference>
<evidence type="ECO:0000313" key="6">
    <source>
        <dbReference type="Proteomes" id="UP000578697"/>
    </source>
</evidence>
<evidence type="ECO:0000313" key="7">
    <source>
        <dbReference type="Proteomes" id="UP000593591"/>
    </source>
</evidence>
<feature type="domain" description="Peptidase M16 N-terminal" evidence="2">
    <location>
        <begin position="14"/>
        <end position="161"/>
    </location>
</feature>
<dbReference type="InterPro" id="IPR011249">
    <property type="entry name" value="Metalloenz_LuxS/M16"/>
</dbReference>
<dbReference type="PANTHER" id="PTHR11851:SF49">
    <property type="entry name" value="MITOCHONDRIAL-PROCESSING PEPTIDASE SUBUNIT ALPHA"/>
    <property type="match status" value="1"/>
</dbReference>
<dbReference type="KEGG" id="trc:DYE49_08195"/>
<accession>A0A840SCE8</accession>
<dbReference type="Proteomes" id="UP000593591">
    <property type="component" value="Chromosome"/>
</dbReference>
<dbReference type="Gene3D" id="3.30.830.10">
    <property type="entry name" value="Metalloenzyme, LuxS/M16 peptidase-like"/>
    <property type="match status" value="2"/>
</dbReference>
<dbReference type="EMBL" id="CP031517">
    <property type="protein sequence ID" value="QOS40436.1"/>
    <property type="molecule type" value="Genomic_DNA"/>
</dbReference>
<feature type="domain" description="Peptidase M16 C-terminal" evidence="3">
    <location>
        <begin position="167"/>
        <end position="343"/>
    </location>
</feature>
<dbReference type="RefSeq" id="WP_184651283.1">
    <property type="nucleotide sequence ID" value="NZ_JACHFR010000001.1"/>
</dbReference>
<dbReference type="Pfam" id="PF05193">
    <property type="entry name" value="Peptidase_M16_C"/>
    <property type="match status" value="1"/>
</dbReference>
<dbReference type="Proteomes" id="UP000578697">
    <property type="component" value="Unassembled WGS sequence"/>
</dbReference>
<gene>
    <name evidence="5" type="ORF">DYE49_08195</name>
    <name evidence="4" type="ORF">HNP77_000182</name>
</gene>
<dbReference type="InterPro" id="IPR050361">
    <property type="entry name" value="MPP/UQCRC_Complex"/>
</dbReference>
<organism evidence="4 6">
    <name type="scientific">Treponema rectale</name>
    <dbReference type="NCBI Taxonomy" id="744512"/>
    <lineage>
        <taxon>Bacteria</taxon>
        <taxon>Pseudomonadati</taxon>
        <taxon>Spirochaetota</taxon>
        <taxon>Spirochaetia</taxon>
        <taxon>Spirochaetales</taxon>
        <taxon>Treponemataceae</taxon>
        <taxon>Treponema</taxon>
    </lineage>
</organism>
<dbReference type="InterPro" id="IPR011765">
    <property type="entry name" value="Pept_M16_N"/>
</dbReference>
<reference evidence="5 7" key="1">
    <citation type="submission" date="2018-08" db="EMBL/GenBank/DDBJ databases">
        <title>The first complete genome of Treponema rectale (CHPAT), a commensal spirochete of the bovine rectum.</title>
        <authorList>
            <person name="Staton G.J."/>
            <person name="Clegg S.R."/>
            <person name="Carter S.D."/>
            <person name="Radford A.D."/>
            <person name="Darby A."/>
            <person name="Hall N."/>
            <person name="Birtles R.J."/>
            <person name="Evans N.J."/>
        </authorList>
    </citation>
    <scope>NUCLEOTIDE SEQUENCE [LARGE SCALE GENOMIC DNA]</scope>
    <source>
        <strain evidence="5 7">CHPA</strain>
    </source>
</reference>
<keyword evidence="6" id="KW-1185">Reference proteome</keyword>
<dbReference type="Pfam" id="PF00675">
    <property type="entry name" value="Peptidase_M16"/>
    <property type="match status" value="1"/>
</dbReference>
<reference evidence="4 6" key="2">
    <citation type="submission" date="2020-08" db="EMBL/GenBank/DDBJ databases">
        <title>Genomic Encyclopedia of Type Strains, Phase IV (KMG-IV): sequencing the most valuable type-strain genomes for metagenomic binning, comparative biology and taxonomic classification.</title>
        <authorList>
            <person name="Goeker M."/>
        </authorList>
    </citation>
    <scope>NUCLEOTIDE SEQUENCE [LARGE SCALE GENOMIC DNA]</scope>
    <source>
        <strain evidence="4 6">DSM 103679</strain>
    </source>
</reference>
<evidence type="ECO:0000259" key="3">
    <source>
        <dbReference type="Pfam" id="PF05193"/>
    </source>
</evidence>
<evidence type="ECO:0000256" key="1">
    <source>
        <dbReference type="ARBA" id="ARBA00007261"/>
    </source>
</evidence>
<dbReference type="SUPFAM" id="SSF63411">
    <property type="entry name" value="LuxS/MPP-like metallohydrolase"/>
    <property type="match status" value="2"/>
</dbReference>
<sequence length="426" mass="48478">MIKKEVLQNNVVLVSEEVGGANSAAVAFYFNIGSRFESESERGISHLTEHLLFKGTSSRTNADITRTFDRMGAVVNAFTERENVCLYALVPDIKDNIKRAVEILCDMSTESCFPEEEFIKEKRVVQSEIASLEDDSEECALDEAAGFVWKDKSLSSSIGGTIAQVESIKRSQIMDWYDRYFSHGELSVFITGKFCLDEVRKLLEKLPLHKKFLMYPQEKHFENPVEWNAGYDFKKSSFSQCQIYLMYPFVMPLTEKESFAMLVFNALTGDTMSSRLFESLREKNGLCYSVFSFFTYYENAAAWCASASTEEDNAVKTSVLLQEEIEKLLSEGITQDEVDAAIEHVCGEEILASNDMEYILKRNQKNFSLGFTLHDTARTVECIRAVTKNDIMELIRKLIVDSRKALIVYGPKLSKKNKKEISCSRK</sequence>
<dbReference type="PANTHER" id="PTHR11851">
    <property type="entry name" value="METALLOPROTEASE"/>
    <property type="match status" value="1"/>
</dbReference>
<proteinExistence type="inferred from homology"/>
<protein>
    <submittedName>
        <fullName evidence="5">Insulinase family protein</fullName>
    </submittedName>
    <submittedName>
        <fullName evidence="4">Putative Zn-dependent peptidase</fullName>
    </submittedName>
</protein>
<dbReference type="InterPro" id="IPR007863">
    <property type="entry name" value="Peptidase_M16_C"/>
</dbReference>
<evidence type="ECO:0000259" key="2">
    <source>
        <dbReference type="Pfam" id="PF00675"/>
    </source>
</evidence>